<gene>
    <name evidence="3" type="ORF">HMPREF9698_00041</name>
</gene>
<evidence type="ECO:0000313" key="4">
    <source>
        <dbReference type="Proteomes" id="UP000009875"/>
    </source>
</evidence>
<dbReference type="Pfam" id="PF03413">
    <property type="entry name" value="PepSY"/>
    <property type="match status" value="1"/>
</dbReference>
<dbReference type="eggNOG" id="COG5584">
    <property type="taxonomic scope" value="Bacteria"/>
</dbReference>
<dbReference type="STRING" id="883081.HMPREF9698_00041"/>
<dbReference type="AlphaFoldDB" id="K9EF26"/>
<dbReference type="RefSeq" id="WP_003776114.1">
    <property type="nucleotide sequence ID" value="NZ_JH992957.1"/>
</dbReference>
<dbReference type="OrthoDB" id="2989832at2"/>
<dbReference type="EMBL" id="AGXA01000001">
    <property type="protein sequence ID" value="EKU94451.1"/>
    <property type="molecule type" value="Genomic_DNA"/>
</dbReference>
<accession>K9EF26</accession>
<organism evidence="3 4">
    <name type="scientific">Alloiococcus otitis ATCC 51267</name>
    <dbReference type="NCBI Taxonomy" id="883081"/>
    <lineage>
        <taxon>Bacteria</taxon>
        <taxon>Bacillati</taxon>
        <taxon>Bacillota</taxon>
        <taxon>Bacilli</taxon>
        <taxon>Lactobacillales</taxon>
        <taxon>Carnobacteriaceae</taxon>
        <taxon>Alloiococcus</taxon>
    </lineage>
</organism>
<dbReference type="HOGENOM" id="CLU_158531_0_0_9"/>
<keyword evidence="1" id="KW-0812">Transmembrane</keyword>
<feature type="domain" description="PepSY" evidence="2">
    <location>
        <begin position="38"/>
        <end position="104"/>
    </location>
</feature>
<reference evidence="3 4" key="1">
    <citation type="submission" date="2012-09" db="EMBL/GenBank/DDBJ databases">
        <title>The Genome Sequence of Alloiococcus otitis ATCC 51267.</title>
        <authorList>
            <consortium name="The Broad Institute Genome Sequencing Platform"/>
            <person name="Earl A."/>
            <person name="Ward D."/>
            <person name="Feldgarden M."/>
            <person name="Gevers D."/>
            <person name="Huys G."/>
            <person name="Walker B."/>
            <person name="Young S.K."/>
            <person name="Zeng Q."/>
            <person name="Gargeya S."/>
            <person name="Fitzgerald M."/>
            <person name="Haas B."/>
            <person name="Abouelleil A."/>
            <person name="Alvarado L."/>
            <person name="Arachchi H.M."/>
            <person name="Berlin A.M."/>
            <person name="Chapman S.B."/>
            <person name="Goldberg J."/>
            <person name="Griggs A."/>
            <person name="Gujja S."/>
            <person name="Hansen M."/>
            <person name="Howarth C."/>
            <person name="Imamovic A."/>
            <person name="Larimer J."/>
            <person name="McCowen C."/>
            <person name="Montmayeur A."/>
            <person name="Murphy C."/>
            <person name="Neiman D."/>
            <person name="Pearson M."/>
            <person name="Priest M."/>
            <person name="Roberts A."/>
            <person name="Saif S."/>
            <person name="Shea T."/>
            <person name="Sisk P."/>
            <person name="Sykes S."/>
            <person name="Wortman J."/>
            <person name="Nusbaum C."/>
            <person name="Birren B."/>
        </authorList>
    </citation>
    <scope>NUCLEOTIDE SEQUENCE [LARGE SCALE GENOMIC DNA]</scope>
    <source>
        <strain evidence="3 4">ATCC 51267</strain>
    </source>
</reference>
<keyword evidence="1" id="KW-1133">Transmembrane helix</keyword>
<sequence length="110" mass="12568">MNEKNQSLFWVVVASILSLGLFLFLFFLYQDRKMMSSSAVLKNAKKSFKKDGPIEGSWIQMTPSTYKVDTEESPVYYGGITRKVDQNIQQYEFIADAYTGQIITTYPIAS</sequence>
<evidence type="ECO:0000313" key="3">
    <source>
        <dbReference type="EMBL" id="EKU94451.1"/>
    </source>
</evidence>
<protein>
    <recommendedName>
        <fullName evidence="2">PepSY domain-containing protein</fullName>
    </recommendedName>
</protein>
<evidence type="ECO:0000259" key="2">
    <source>
        <dbReference type="Pfam" id="PF03413"/>
    </source>
</evidence>
<evidence type="ECO:0000256" key="1">
    <source>
        <dbReference type="SAM" id="Phobius"/>
    </source>
</evidence>
<keyword evidence="1" id="KW-0472">Membrane</keyword>
<dbReference type="InterPro" id="IPR025711">
    <property type="entry name" value="PepSY"/>
</dbReference>
<feature type="transmembrane region" description="Helical" evidence="1">
    <location>
        <begin position="6"/>
        <end position="29"/>
    </location>
</feature>
<dbReference type="Proteomes" id="UP000009875">
    <property type="component" value="Unassembled WGS sequence"/>
</dbReference>
<keyword evidence="4" id="KW-1185">Reference proteome</keyword>
<comment type="caution">
    <text evidence="3">The sequence shown here is derived from an EMBL/GenBank/DDBJ whole genome shotgun (WGS) entry which is preliminary data.</text>
</comment>
<proteinExistence type="predicted"/>
<name>K9EF26_9LACT</name>